<dbReference type="RefSeq" id="WP_311533937.1">
    <property type="nucleotide sequence ID" value="NZ_JAVRHQ010000004.1"/>
</dbReference>
<feature type="transmembrane region" description="Helical" evidence="1">
    <location>
        <begin position="198"/>
        <end position="221"/>
    </location>
</feature>
<keyword evidence="1" id="KW-0812">Transmembrane</keyword>
<feature type="transmembrane region" description="Helical" evidence="1">
    <location>
        <begin position="146"/>
        <end position="166"/>
    </location>
</feature>
<dbReference type="Proteomes" id="UP001262889">
    <property type="component" value="Unassembled WGS sequence"/>
</dbReference>
<keyword evidence="1" id="KW-1133">Transmembrane helix</keyword>
<evidence type="ECO:0000256" key="1">
    <source>
        <dbReference type="SAM" id="Phobius"/>
    </source>
</evidence>
<dbReference type="EMBL" id="JAVRHQ010000004">
    <property type="protein sequence ID" value="MDT0642263.1"/>
    <property type="molecule type" value="Genomic_DNA"/>
</dbReference>
<proteinExistence type="predicted"/>
<keyword evidence="3" id="KW-1185">Reference proteome</keyword>
<name>A0ABU3C7E5_9FLAO</name>
<protein>
    <submittedName>
        <fullName evidence="2">PepSY-associated TM helix domain-containing protein</fullName>
    </submittedName>
</protein>
<sequence length="373" mass="42436">MKKKKKYTLRKFINDVHLWLGLASGIILFLVCFSGTMLVFEDEIKGLFAEDFKVEAQEQKISIDSLAVMLQAEGEVTAVKISDEDNLPYEFRVKTSPEDRRGSVFYVDPYMGKILKAQANPLDGFFMTMFRMHRWLLLDSTIGRPIVGVASIIFFFLAISGIVLWFPKKWKWKNFKPGFKIKFSARWKRINHDLHNTLGFYACIFLVIMVLTGLCWSFGWYRDAGSEVLGTKIFGNRGGPKIQSEGDFAPGERLSISAIYDNASERLDYPGTTNISFPSSEKGVYQIRKYDESNFSPVVADELILDQNGEMLSQELFEQKGLNVQIASLIKPIHTGEVFGIFSKVIYFLACLIATSLPVTGTIIWLNKMKKKK</sequence>
<dbReference type="PANTHER" id="PTHR34219:SF3">
    <property type="entry name" value="BLL7967 PROTEIN"/>
    <property type="match status" value="1"/>
</dbReference>
<accession>A0ABU3C7E5</accession>
<comment type="caution">
    <text evidence="2">The sequence shown here is derived from an EMBL/GenBank/DDBJ whole genome shotgun (WGS) entry which is preliminary data.</text>
</comment>
<evidence type="ECO:0000313" key="2">
    <source>
        <dbReference type="EMBL" id="MDT0642263.1"/>
    </source>
</evidence>
<feature type="transmembrane region" description="Helical" evidence="1">
    <location>
        <begin position="20"/>
        <end position="40"/>
    </location>
</feature>
<feature type="transmembrane region" description="Helical" evidence="1">
    <location>
        <begin position="345"/>
        <end position="366"/>
    </location>
</feature>
<keyword evidence="1" id="KW-0472">Membrane</keyword>
<evidence type="ECO:0000313" key="3">
    <source>
        <dbReference type="Proteomes" id="UP001262889"/>
    </source>
</evidence>
<gene>
    <name evidence="2" type="ORF">RM553_05390</name>
</gene>
<organism evidence="2 3">
    <name type="scientific">Autumnicola tepida</name>
    <dbReference type="NCBI Taxonomy" id="3075595"/>
    <lineage>
        <taxon>Bacteria</taxon>
        <taxon>Pseudomonadati</taxon>
        <taxon>Bacteroidota</taxon>
        <taxon>Flavobacteriia</taxon>
        <taxon>Flavobacteriales</taxon>
        <taxon>Flavobacteriaceae</taxon>
        <taxon>Autumnicola</taxon>
    </lineage>
</organism>
<dbReference type="PANTHER" id="PTHR34219">
    <property type="entry name" value="IRON-REGULATED INNER MEMBRANE PROTEIN-RELATED"/>
    <property type="match status" value="1"/>
</dbReference>
<dbReference type="Pfam" id="PF03929">
    <property type="entry name" value="PepSY_TM"/>
    <property type="match status" value="1"/>
</dbReference>
<reference evidence="2 3" key="1">
    <citation type="submission" date="2023-09" db="EMBL/GenBank/DDBJ databases">
        <authorList>
            <person name="Rey-Velasco X."/>
        </authorList>
    </citation>
    <scope>NUCLEOTIDE SEQUENCE [LARGE SCALE GENOMIC DNA]</scope>
    <source>
        <strain evidence="2 3">F363</strain>
    </source>
</reference>
<dbReference type="InterPro" id="IPR005625">
    <property type="entry name" value="PepSY-ass_TM"/>
</dbReference>